<gene>
    <name evidence="2" type="ORF">C8E02_0272</name>
    <name evidence="1" type="ORF">PQU93_13930</name>
</gene>
<keyword evidence="4" id="KW-1185">Reference proteome</keyword>
<dbReference type="AlphaFoldDB" id="A0A495BKU7"/>
<reference evidence="1 4" key="2">
    <citation type="submission" date="2023-01" db="EMBL/GenBank/DDBJ databases">
        <title>Novel species of the genus Vogesella isolated from rivers.</title>
        <authorList>
            <person name="Lu H."/>
        </authorList>
    </citation>
    <scope>NUCLEOTIDE SEQUENCE [LARGE SCALE GENOMIC DNA]</scope>
    <source>
        <strain evidence="1 4">SH7W</strain>
    </source>
</reference>
<dbReference type="Pfam" id="PF09932">
    <property type="entry name" value="DUF2164"/>
    <property type="match status" value="1"/>
</dbReference>
<dbReference type="InterPro" id="IPR018680">
    <property type="entry name" value="DUF2164"/>
</dbReference>
<evidence type="ECO:0000313" key="2">
    <source>
        <dbReference type="EMBL" id="RKQ62046.1"/>
    </source>
</evidence>
<dbReference type="Proteomes" id="UP000279384">
    <property type="component" value="Unassembled WGS sequence"/>
</dbReference>
<sequence length="81" mass="8980">MSRDERFLSPAQLAELAPALQRQLDSEFGVELGTFDAQSLLLFVAGRIGPAIYNRALADARSALDARMESLQSALWELERD</sequence>
<evidence type="ECO:0000313" key="1">
    <source>
        <dbReference type="EMBL" id="MDC7691869.1"/>
    </source>
</evidence>
<reference evidence="2 3" key="1">
    <citation type="submission" date="2018-10" db="EMBL/GenBank/DDBJ databases">
        <title>Genomic Encyclopedia of Type Strains, Phase IV (KMG-IV): sequencing the most valuable type-strain genomes for metagenomic binning, comparative biology and taxonomic classification.</title>
        <authorList>
            <person name="Goeker M."/>
        </authorList>
    </citation>
    <scope>NUCLEOTIDE SEQUENCE [LARGE SCALE GENOMIC DNA]</scope>
    <source>
        <strain evidence="2 3">DSM 3303</strain>
    </source>
</reference>
<proteinExistence type="predicted"/>
<name>A0A495BKU7_VOGIN</name>
<dbReference type="EMBL" id="JAQQKY010000008">
    <property type="protein sequence ID" value="MDC7691869.1"/>
    <property type="molecule type" value="Genomic_DNA"/>
</dbReference>
<evidence type="ECO:0000313" key="4">
    <source>
        <dbReference type="Proteomes" id="UP001221566"/>
    </source>
</evidence>
<dbReference type="RefSeq" id="WP_047967656.1">
    <property type="nucleotide sequence ID" value="NZ_JAQQKY010000008.1"/>
</dbReference>
<protein>
    <submittedName>
        <fullName evidence="1">DUF2164 domain-containing protein</fullName>
    </submittedName>
    <submittedName>
        <fullName evidence="2">Uncharacterized protein (DUF2164 family)</fullName>
    </submittedName>
</protein>
<organism evidence="2 3">
    <name type="scientific">Vogesella indigofera</name>
    <name type="common">Pseudomonas indigofera</name>
    <dbReference type="NCBI Taxonomy" id="45465"/>
    <lineage>
        <taxon>Bacteria</taxon>
        <taxon>Pseudomonadati</taxon>
        <taxon>Pseudomonadota</taxon>
        <taxon>Betaproteobacteria</taxon>
        <taxon>Neisseriales</taxon>
        <taxon>Chromobacteriaceae</taxon>
        <taxon>Vogesella</taxon>
    </lineage>
</organism>
<evidence type="ECO:0000313" key="3">
    <source>
        <dbReference type="Proteomes" id="UP000279384"/>
    </source>
</evidence>
<dbReference type="EMBL" id="RBID01000003">
    <property type="protein sequence ID" value="RKQ62046.1"/>
    <property type="molecule type" value="Genomic_DNA"/>
</dbReference>
<comment type="caution">
    <text evidence="2">The sequence shown here is derived from an EMBL/GenBank/DDBJ whole genome shotgun (WGS) entry which is preliminary data.</text>
</comment>
<accession>A0A495BKU7</accession>
<dbReference type="Proteomes" id="UP001221566">
    <property type="component" value="Unassembled WGS sequence"/>
</dbReference>